<evidence type="ECO:0000256" key="9">
    <source>
        <dbReference type="SAM" id="Phobius"/>
    </source>
</evidence>
<dbReference type="InterPro" id="IPR036966">
    <property type="entry name" value="CBM3_sf"/>
</dbReference>
<evidence type="ECO:0000256" key="4">
    <source>
        <dbReference type="ARBA" id="ARBA00022777"/>
    </source>
</evidence>
<dbReference type="Gene3D" id="2.60.40.710">
    <property type="entry name" value="Endoglucanase-like"/>
    <property type="match status" value="1"/>
</dbReference>
<dbReference type="InterPro" id="IPR017441">
    <property type="entry name" value="Protein_kinase_ATP_BS"/>
</dbReference>
<protein>
    <submittedName>
        <fullName evidence="12">Serine threonine kinase</fullName>
    </submittedName>
</protein>
<dbReference type="GO" id="GO:0030248">
    <property type="term" value="F:cellulose binding"/>
    <property type="evidence" value="ECO:0007669"/>
    <property type="project" value="InterPro"/>
</dbReference>
<keyword evidence="13" id="KW-1185">Reference proteome</keyword>
<feature type="region of interest" description="Disordered" evidence="8">
    <location>
        <begin position="588"/>
        <end position="634"/>
    </location>
</feature>
<feature type="region of interest" description="Disordered" evidence="8">
    <location>
        <begin position="1200"/>
        <end position="1234"/>
    </location>
</feature>
<dbReference type="AlphaFoldDB" id="A0A2P6VCM0"/>
<dbReference type="InterPro" id="IPR008271">
    <property type="entry name" value="Ser/Thr_kinase_AS"/>
</dbReference>
<keyword evidence="2" id="KW-0808">Transferase</keyword>
<evidence type="ECO:0000313" key="13">
    <source>
        <dbReference type="Proteomes" id="UP000239649"/>
    </source>
</evidence>
<feature type="compositionally biased region" description="Basic and acidic residues" evidence="8">
    <location>
        <begin position="600"/>
        <end position="609"/>
    </location>
</feature>
<reference evidence="12 13" key="1">
    <citation type="journal article" date="2018" name="Plant J.">
        <title>Genome sequences of Chlorella sorokiniana UTEX 1602 and Micractinium conductrix SAG 241.80: implications to maltose excretion by a green alga.</title>
        <authorList>
            <person name="Arriola M.B."/>
            <person name="Velmurugan N."/>
            <person name="Zhang Y."/>
            <person name="Plunkett M.H."/>
            <person name="Hondzo H."/>
            <person name="Barney B.M."/>
        </authorList>
    </citation>
    <scope>NUCLEOTIDE SEQUENCE [LARGE SCALE GENOMIC DNA]</scope>
    <source>
        <strain evidence="12 13">SAG 241.80</strain>
    </source>
</reference>
<feature type="signal peptide" evidence="10">
    <location>
        <begin position="1"/>
        <end position="34"/>
    </location>
</feature>
<dbReference type="GO" id="GO:0005975">
    <property type="term" value="P:carbohydrate metabolic process"/>
    <property type="evidence" value="ECO:0007669"/>
    <property type="project" value="InterPro"/>
</dbReference>
<dbReference type="GO" id="GO:0004674">
    <property type="term" value="F:protein serine/threonine kinase activity"/>
    <property type="evidence" value="ECO:0007669"/>
    <property type="project" value="UniProtKB-KW"/>
</dbReference>
<dbReference type="CDD" id="cd13999">
    <property type="entry name" value="STKc_MAP3K-like"/>
    <property type="match status" value="1"/>
</dbReference>
<organism evidence="12 13">
    <name type="scientific">Micractinium conductrix</name>
    <dbReference type="NCBI Taxonomy" id="554055"/>
    <lineage>
        <taxon>Eukaryota</taxon>
        <taxon>Viridiplantae</taxon>
        <taxon>Chlorophyta</taxon>
        <taxon>core chlorophytes</taxon>
        <taxon>Trebouxiophyceae</taxon>
        <taxon>Chlorellales</taxon>
        <taxon>Chlorellaceae</taxon>
        <taxon>Chlorella clade</taxon>
        <taxon>Micractinium</taxon>
    </lineage>
</organism>
<keyword evidence="4 12" id="KW-0418">Kinase</keyword>
<feature type="region of interest" description="Disordered" evidence="8">
    <location>
        <begin position="650"/>
        <end position="674"/>
    </location>
</feature>
<keyword evidence="1" id="KW-0723">Serine/threonine-protein kinase</keyword>
<proteinExistence type="predicted"/>
<feature type="region of interest" description="Disordered" evidence="8">
    <location>
        <begin position="822"/>
        <end position="852"/>
    </location>
</feature>
<dbReference type="SMART" id="SM00220">
    <property type="entry name" value="S_TKc"/>
    <property type="match status" value="1"/>
</dbReference>
<dbReference type="PROSITE" id="PS00108">
    <property type="entry name" value="PROTEIN_KINASE_ST"/>
    <property type="match status" value="1"/>
</dbReference>
<dbReference type="InterPro" id="IPR051681">
    <property type="entry name" value="Ser/Thr_Kinases-Pseudokinases"/>
</dbReference>
<dbReference type="InterPro" id="IPR000719">
    <property type="entry name" value="Prot_kinase_dom"/>
</dbReference>
<dbReference type="Pfam" id="PF07714">
    <property type="entry name" value="PK_Tyr_Ser-Thr"/>
    <property type="match status" value="1"/>
</dbReference>
<feature type="region of interest" description="Disordered" evidence="8">
    <location>
        <begin position="481"/>
        <end position="550"/>
    </location>
</feature>
<dbReference type="Gene3D" id="3.30.200.20">
    <property type="entry name" value="Phosphorylase Kinase, domain 1"/>
    <property type="match status" value="1"/>
</dbReference>
<feature type="domain" description="Protein kinase" evidence="11">
    <location>
        <begin position="928"/>
        <end position="1189"/>
    </location>
</feature>
<evidence type="ECO:0000256" key="6">
    <source>
        <dbReference type="PROSITE-ProRule" id="PRU10141"/>
    </source>
</evidence>
<evidence type="ECO:0000259" key="11">
    <source>
        <dbReference type="PROSITE" id="PS50011"/>
    </source>
</evidence>
<evidence type="ECO:0000256" key="2">
    <source>
        <dbReference type="ARBA" id="ARBA00022679"/>
    </source>
</evidence>
<dbReference type="STRING" id="554055.A0A2P6VCM0"/>
<dbReference type="InterPro" id="IPR001245">
    <property type="entry name" value="Ser-Thr/Tyr_kinase_cat_dom"/>
</dbReference>
<keyword evidence="9" id="KW-0812">Transmembrane</keyword>
<dbReference type="PROSITE" id="PS00107">
    <property type="entry name" value="PROTEIN_KINASE_ATP"/>
    <property type="match status" value="1"/>
</dbReference>
<feature type="compositionally biased region" description="Low complexity" evidence="8">
    <location>
        <begin position="536"/>
        <end position="545"/>
    </location>
</feature>
<dbReference type="PANTHER" id="PTHR44329:SF214">
    <property type="entry name" value="PROTEIN KINASE DOMAIN-CONTAINING PROTEIN"/>
    <property type="match status" value="1"/>
</dbReference>
<keyword evidence="9" id="KW-1133">Transmembrane helix</keyword>
<feature type="compositionally biased region" description="Low complexity" evidence="8">
    <location>
        <begin position="495"/>
        <end position="506"/>
    </location>
</feature>
<keyword evidence="9" id="KW-0472">Membrane</keyword>
<dbReference type="EMBL" id="LHPF02000013">
    <property type="protein sequence ID" value="PSC71845.1"/>
    <property type="molecule type" value="Genomic_DNA"/>
</dbReference>
<dbReference type="InterPro" id="IPR011009">
    <property type="entry name" value="Kinase-like_dom_sf"/>
</dbReference>
<dbReference type="Proteomes" id="UP000239649">
    <property type="component" value="Unassembled WGS sequence"/>
</dbReference>
<comment type="caution">
    <text evidence="12">The sequence shown here is derived from an EMBL/GenBank/DDBJ whole genome shotgun (WGS) entry which is preliminary data.</text>
</comment>
<evidence type="ECO:0000256" key="8">
    <source>
        <dbReference type="SAM" id="MobiDB-lite"/>
    </source>
</evidence>
<evidence type="ECO:0000256" key="1">
    <source>
        <dbReference type="ARBA" id="ARBA00022527"/>
    </source>
</evidence>
<keyword evidence="3 6" id="KW-0547">Nucleotide-binding</keyword>
<dbReference type="Gene3D" id="1.10.510.10">
    <property type="entry name" value="Transferase(Phosphotransferase) domain 1"/>
    <property type="match status" value="1"/>
</dbReference>
<feature type="transmembrane region" description="Helical" evidence="9">
    <location>
        <begin position="552"/>
        <end position="577"/>
    </location>
</feature>
<feature type="binding site" evidence="6">
    <location>
        <position position="955"/>
    </location>
    <ligand>
        <name>ATP</name>
        <dbReference type="ChEBI" id="CHEBI:30616"/>
    </ligand>
</feature>
<evidence type="ECO:0000256" key="7">
    <source>
        <dbReference type="SAM" id="Coils"/>
    </source>
</evidence>
<keyword evidence="5 6" id="KW-0067">ATP-binding</keyword>
<keyword evidence="10" id="KW-0732">Signal</keyword>
<evidence type="ECO:0000256" key="5">
    <source>
        <dbReference type="ARBA" id="ARBA00022840"/>
    </source>
</evidence>
<dbReference type="PANTHER" id="PTHR44329">
    <property type="entry name" value="SERINE/THREONINE-PROTEIN KINASE TNNI3K-RELATED"/>
    <property type="match status" value="1"/>
</dbReference>
<evidence type="ECO:0000256" key="10">
    <source>
        <dbReference type="SAM" id="SignalP"/>
    </source>
</evidence>
<evidence type="ECO:0000256" key="3">
    <source>
        <dbReference type="ARBA" id="ARBA00022741"/>
    </source>
</evidence>
<dbReference type="GO" id="GO:0005524">
    <property type="term" value="F:ATP binding"/>
    <property type="evidence" value="ECO:0007669"/>
    <property type="project" value="UniProtKB-UniRule"/>
</dbReference>
<dbReference type="PROSITE" id="PS50011">
    <property type="entry name" value="PROTEIN_KINASE_DOM"/>
    <property type="match status" value="1"/>
</dbReference>
<gene>
    <name evidence="12" type="ORF">C2E20_4883</name>
</gene>
<feature type="chain" id="PRO_5015140491" evidence="10">
    <location>
        <begin position="35"/>
        <end position="1234"/>
    </location>
</feature>
<evidence type="ECO:0000313" key="12">
    <source>
        <dbReference type="EMBL" id="PSC71845.1"/>
    </source>
</evidence>
<accession>A0A2P6VCM0</accession>
<dbReference type="SUPFAM" id="SSF56112">
    <property type="entry name" value="Protein kinase-like (PK-like)"/>
    <property type="match status" value="1"/>
</dbReference>
<keyword evidence="7" id="KW-0175">Coiled coil</keyword>
<feature type="compositionally biased region" description="Low complexity" evidence="8">
    <location>
        <begin position="1203"/>
        <end position="1234"/>
    </location>
</feature>
<dbReference type="OrthoDB" id="536504at2759"/>
<name>A0A2P6VCM0_9CHLO</name>
<sequence length="1234" mass="129061">MAAAAVAGMQARLPSVGVLLLVTLLAAAVACCAAVQPLEANDPAVDQIAAQCPLAVRYEVSLGQGLSGSGGSGNGTAGSPTVPIFVAVMTVQNNANVSIDEWRMGWHFPFGSVIKTQQDIFEPDIQLMSPDSVDPTIQAANGTLAILQQDELLFSFLGTKGAGPLNASNPYNVGPLESLVFNNLRCTMINGIAAAATPSAEPGGLPAGVPASAGSDDGTALLAPPVATDGLQVEFTPIEYLGQPSVSTFTQFLVRLRNVQNTTAIDLSSVTLQYWLAPPVDGAPMYAERSPEQFFAVRCEWATTGCDSVALALGPGYQDSPSAAFMLNLTLGSAAGMLLPSGEHAVPAFFLGKGIDIMDVLVTLTTKRGVALLNSTQDFSFLETPELEVPPNSTIIPRRALPNPRIPAFLNGTLVWGSLPAPPERTPSSEAPAAEVVGVGGGGSGLPAGVSCESVRDGQGQNCGLVAVYCCEGLEAGEEPTPYIPDDWPPPLPAAPAAEASGAVVPRPGGQGSAAPIAEVVTPAPTGVSGQSMPESSGAGDSSSGQQGGSSAGMIAGIAAGAAGVAALAAAAGFVVLRRRRRRRQGGDKLLPGFALQERPSSEGFKELTPRSGSDGSVGGGGAATKPAQRPGQQLSAVVVPTSPVPRAGWGTAVAPVGSDPGGSAQSSPSKAGSLAPLLRSHPGRSVLIKFPSGLSAVSSHDNPMFDEAEEAAAAAAAGACSVWGNGDGSTQQSVLPQHAGAWELQSAAVTQQALAQAQALAAQQQQDQQRLEQQQQREQQRQAAEDAFWQPDVLAMLERKGATAPTNLVVDPRLRLVAQRRRRRTGAAGGSFSSSSDGSEDGDCSDDSAAPDWQLKRSKSWDGQMQDSGPLGADSLQLFLRRRRGGPARLQLPPPPLTPTLAPPVLPNSAPAPGVDLNVDFNKEVAPFLGRCLGTGGFGAVYEAQWRGRSVAVKRLPPCQSDQPAADSMYAALLREIELASKFCCDRLVQVFGACTADREHVCLIMELMQGGSLFSRIHDRRKRRLGYLEILQLAQDAAAGLAYLHPSVVHRDLKPQNILLDAQGHAKLADFGISRVKDPTKSYLSQVTNDNGTPMYMAPEQFVGGRVDEKVDVFALGVILNECFTRRQPWREAHLFQIVLKVAINGERPWMDPDTPEPLRRLITKCWHQDPRARPSCAEVARMAAYMIQEEVHRWEQLQNGGPARLPAAARGGSPGSSQPSSRHPSVAGAQQ</sequence>
<feature type="coiled-coil region" evidence="7">
    <location>
        <begin position="755"/>
        <end position="782"/>
    </location>
</feature>